<dbReference type="Gene3D" id="3.90.550.10">
    <property type="entry name" value="Spore Coat Polysaccharide Biosynthesis Protein SpsA, Chain A"/>
    <property type="match status" value="1"/>
</dbReference>
<reference evidence="2 3" key="1">
    <citation type="submission" date="2019-05" db="EMBL/GenBank/DDBJ databases">
        <title>Marinobacter panjinensis sp. nov., a moderately halophilic bacterium isolated from sea tidal flat environment.</title>
        <authorList>
            <person name="Yang W."/>
            <person name="An M."/>
            <person name="He W."/>
            <person name="Luo X."/>
            <person name="Zhu L."/>
            <person name="Chen G."/>
            <person name="Zhang Y."/>
            <person name="Wang Y."/>
        </authorList>
    </citation>
    <scope>NUCLEOTIDE SEQUENCE [LARGE SCALE GENOMIC DNA]</scope>
    <source>
        <strain evidence="2 3">PJ-16</strain>
    </source>
</reference>
<evidence type="ECO:0000259" key="1">
    <source>
        <dbReference type="Pfam" id="PF00483"/>
    </source>
</evidence>
<dbReference type="InterPro" id="IPR013446">
    <property type="entry name" value="G1P_cyt_trans-like"/>
</dbReference>
<dbReference type="CDD" id="cd02524">
    <property type="entry name" value="G1P_cytidylyltransferase"/>
    <property type="match status" value="1"/>
</dbReference>
<gene>
    <name evidence="2" type="primary">rfbF</name>
    <name evidence="2" type="ORF">FDP08_03710</name>
</gene>
<keyword evidence="2" id="KW-0548">Nucleotidyltransferase</keyword>
<dbReference type="GO" id="GO:0009243">
    <property type="term" value="P:O antigen biosynthetic process"/>
    <property type="evidence" value="ECO:0007669"/>
    <property type="project" value="InterPro"/>
</dbReference>
<name>A0A4U6R0S1_9GAMM</name>
<proteinExistence type="predicted"/>
<dbReference type="PANTHER" id="PTHR47183:SF1">
    <property type="entry name" value="GLUCOSE-1-PHOSPHATE CYTIDYLYLTRANSFERASE"/>
    <property type="match status" value="1"/>
</dbReference>
<sequence>MKTIILAGGLGTRLSEETQLKPKPMVEIGGKPILWHIMKIYSSQGFHEFYTALGYKSESIKDFFINYYHRQNHLRIETGSGQITVEERADSSSENWIVNLIETGRLTNTGGRIRRMKPWVGDGTFMMTYGDGVADVDINALLKFHKSHGRLATVTAVRPPARFGGISFDDGIVKEFIEKPQIGEGWINGGFFVLEPGVIDYISGDETSFEKESLEKLASDNQLAAYKHKGFWQCMDTIRDVALVNELWENGTPPWKKW</sequence>
<dbReference type="InterPro" id="IPR046981">
    <property type="entry name" value="G1P_cyt_trans"/>
</dbReference>
<dbReference type="GO" id="GO:0047343">
    <property type="term" value="F:glucose-1-phosphate cytidylyltransferase activity"/>
    <property type="evidence" value="ECO:0007669"/>
    <property type="project" value="UniProtKB-EC"/>
</dbReference>
<keyword evidence="2" id="KW-0808">Transferase</keyword>
<dbReference type="OrthoDB" id="9788272at2"/>
<dbReference type="PANTHER" id="PTHR47183">
    <property type="entry name" value="GLUCOSE-1-PHOSPHATE CYTIDYLYLTRANSFERASE-RELATED"/>
    <property type="match status" value="1"/>
</dbReference>
<comment type="caution">
    <text evidence="2">The sequence shown here is derived from an EMBL/GenBank/DDBJ whole genome shotgun (WGS) entry which is preliminary data.</text>
</comment>
<dbReference type="RefSeq" id="WP_137434673.1">
    <property type="nucleotide sequence ID" value="NZ_JANRHC010000005.1"/>
</dbReference>
<dbReference type="EC" id="2.7.7.33" evidence="2"/>
<dbReference type="Pfam" id="PF00483">
    <property type="entry name" value="NTP_transferase"/>
    <property type="match status" value="1"/>
</dbReference>
<dbReference type="Proteomes" id="UP000308488">
    <property type="component" value="Unassembled WGS sequence"/>
</dbReference>
<evidence type="ECO:0000313" key="2">
    <source>
        <dbReference type="EMBL" id="TKV67254.1"/>
    </source>
</evidence>
<accession>A0A4U6R0S1</accession>
<feature type="domain" description="Nucleotidyl transferase" evidence="1">
    <location>
        <begin position="2"/>
        <end position="233"/>
    </location>
</feature>
<dbReference type="AlphaFoldDB" id="A0A4U6R0S1"/>
<dbReference type="InterPro" id="IPR005835">
    <property type="entry name" value="NTP_transferase_dom"/>
</dbReference>
<organism evidence="2 3">
    <name type="scientific">Marinobacter panjinensis</name>
    <dbReference type="NCBI Taxonomy" id="2576384"/>
    <lineage>
        <taxon>Bacteria</taxon>
        <taxon>Pseudomonadati</taxon>
        <taxon>Pseudomonadota</taxon>
        <taxon>Gammaproteobacteria</taxon>
        <taxon>Pseudomonadales</taxon>
        <taxon>Marinobacteraceae</taxon>
        <taxon>Marinobacter</taxon>
    </lineage>
</organism>
<protein>
    <submittedName>
        <fullName evidence="2">Glucose-1-phosphate cytidylyltransferase</fullName>
        <ecNumber evidence="2">2.7.7.33</ecNumber>
    </submittedName>
</protein>
<keyword evidence="3" id="KW-1185">Reference proteome</keyword>
<dbReference type="NCBIfam" id="TIGR02623">
    <property type="entry name" value="G1P_cyt_trans"/>
    <property type="match status" value="1"/>
</dbReference>
<dbReference type="SUPFAM" id="SSF53448">
    <property type="entry name" value="Nucleotide-diphospho-sugar transferases"/>
    <property type="match status" value="1"/>
</dbReference>
<evidence type="ECO:0000313" key="3">
    <source>
        <dbReference type="Proteomes" id="UP000308488"/>
    </source>
</evidence>
<dbReference type="InterPro" id="IPR029044">
    <property type="entry name" value="Nucleotide-diphossugar_trans"/>
</dbReference>
<dbReference type="EMBL" id="SZYH01000001">
    <property type="protein sequence ID" value="TKV67254.1"/>
    <property type="molecule type" value="Genomic_DNA"/>
</dbReference>